<protein>
    <submittedName>
        <fullName evidence="1">Uncharacterized protein</fullName>
    </submittedName>
</protein>
<name>A0ABS2JMV5_9GAMM</name>
<dbReference type="RefSeq" id="WP_204634839.1">
    <property type="nucleotide sequence ID" value="NZ_JADIKC010000002.1"/>
</dbReference>
<evidence type="ECO:0000313" key="2">
    <source>
        <dbReference type="Proteomes" id="UP001430065"/>
    </source>
</evidence>
<reference evidence="1 2" key="1">
    <citation type="submission" date="2020-10" db="EMBL/GenBank/DDBJ databases">
        <title>Phylogeny of dyella-like bacteria.</title>
        <authorList>
            <person name="Fu J."/>
        </authorList>
    </citation>
    <scope>NUCLEOTIDE SEQUENCE [LARGE SCALE GENOMIC DNA]</scope>
    <source>
        <strain evidence="1 2">THG-B117</strain>
    </source>
</reference>
<proteinExistence type="predicted"/>
<dbReference type="EMBL" id="JADIKC010000002">
    <property type="protein sequence ID" value="MBM7120371.1"/>
    <property type="molecule type" value="Genomic_DNA"/>
</dbReference>
<keyword evidence="2" id="KW-1185">Reference proteome</keyword>
<accession>A0ABS2JMV5</accession>
<organism evidence="1 2">
    <name type="scientific">Dyella kyungheensis</name>
    <dbReference type="NCBI Taxonomy" id="1242174"/>
    <lineage>
        <taxon>Bacteria</taxon>
        <taxon>Pseudomonadati</taxon>
        <taxon>Pseudomonadota</taxon>
        <taxon>Gammaproteobacteria</taxon>
        <taxon>Lysobacterales</taxon>
        <taxon>Rhodanobacteraceae</taxon>
        <taxon>Dyella</taxon>
    </lineage>
</organism>
<gene>
    <name evidence="1" type="ORF">ISP20_04280</name>
</gene>
<dbReference type="Proteomes" id="UP001430065">
    <property type="component" value="Unassembled WGS sequence"/>
</dbReference>
<comment type="caution">
    <text evidence="1">The sequence shown here is derived from an EMBL/GenBank/DDBJ whole genome shotgun (WGS) entry which is preliminary data.</text>
</comment>
<sequence>MANASRYEFNWEEIATALVRQLGVSDGLWTTSVNFQFNGKNINVEGKPLRPGFVGSLSNVSLMRVTESIPGLTVDAAQVNPQLTTTTGSRRRVN</sequence>
<evidence type="ECO:0000313" key="1">
    <source>
        <dbReference type="EMBL" id="MBM7120371.1"/>
    </source>
</evidence>